<dbReference type="PANTHER" id="PTHR30481:SF4">
    <property type="entry name" value="SITE-SPECIFIC DNA-METHYLTRANSFERASE (ADENINE-SPECIFIC)"/>
    <property type="match status" value="1"/>
</dbReference>
<dbReference type="Pfam" id="PF02086">
    <property type="entry name" value="MethyltransfD12"/>
    <property type="match status" value="1"/>
</dbReference>
<dbReference type="Gene3D" id="3.40.50.150">
    <property type="entry name" value="Vaccinia Virus protein VP39"/>
    <property type="match status" value="2"/>
</dbReference>
<dbReference type="PRINTS" id="PR00505">
    <property type="entry name" value="D12N6MTFRASE"/>
</dbReference>
<name>A0A1E8PXG3_9MYCO</name>
<dbReference type="InterPro" id="IPR029063">
    <property type="entry name" value="SAM-dependent_MTases_sf"/>
</dbReference>
<proteinExistence type="predicted"/>
<keyword evidence="5" id="KW-1185">Reference proteome</keyword>
<dbReference type="AlphaFoldDB" id="A0A1E8PXG3"/>
<evidence type="ECO:0000256" key="3">
    <source>
        <dbReference type="ARBA" id="ARBA00022691"/>
    </source>
</evidence>
<dbReference type="PANTHER" id="PTHR30481">
    <property type="entry name" value="DNA ADENINE METHYLASE"/>
    <property type="match status" value="1"/>
</dbReference>
<sequence>MAYYGGKTRLAQRIAGLLPAHEHYVEPFAGSLAVLLAKKPSRMETVNDLDHLLMTFWRVLRDRPQELARACALTPHSRAEHRAACAAEVAGLDDIEQARVVWTMISQGRGGALQKTSGWRMFVDPAGSSIGMPGYLEAYVQRMAEAAARLHCVSLECRPALDIIEQFGASPRCCLYVDPPYLGETRTRGGGGYRVEMKGAAEHGDLLDALLACRAAVVLSGYPSDLYDAKLAHWCRIEIPTTSGQGRANAARTEVLWSNRNIDPHPMLDFDLS</sequence>
<organism evidence="4 5">
    <name type="scientific">Mycolicibacterium grossiae</name>
    <dbReference type="NCBI Taxonomy" id="1552759"/>
    <lineage>
        <taxon>Bacteria</taxon>
        <taxon>Bacillati</taxon>
        <taxon>Actinomycetota</taxon>
        <taxon>Actinomycetes</taxon>
        <taxon>Mycobacteriales</taxon>
        <taxon>Mycobacteriaceae</taxon>
        <taxon>Mycolicibacterium</taxon>
    </lineage>
</organism>
<evidence type="ECO:0000256" key="1">
    <source>
        <dbReference type="ARBA" id="ARBA00022603"/>
    </source>
</evidence>
<dbReference type="GO" id="GO:0043565">
    <property type="term" value="F:sequence-specific DNA binding"/>
    <property type="evidence" value="ECO:0007669"/>
    <property type="project" value="TreeGrafter"/>
</dbReference>
<evidence type="ECO:0000313" key="4">
    <source>
        <dbReference type="EMBL" id="OFJ50384.1"/>
    </source>
</evidence>
<dbReference type="Proteomes" id="UP000178953">
    <property type="component" value="Unassembled WGS sequence"/>
</dbReference>
<dbReference type="GO" id="GO:0009007">
    <property type="term" value="F:site-specific DNA-methyltransferase (adenine-specific) activity"/>
    <property type="evidence" value="ECO:0007669"/>
    <property type="project" value="UniProtKB-EC"/>
</dbReference>
<keyword evidence="2 4" id="KW-0808">Transferase</keyword>
<dbReference type="GO" id="GO:1904047">
    <property type="term" value="F:S-adenosyl-L-methionine binding"/>
    <property type="evidence" value="ECO:0007669"/>
    <property type="project" value="TreeGrafter"/>
</dbReference>
<dbReference type="InterPro" id="IPR012263">
    <property type="entry name" value="M_m6A_EcoRV"/>
</dbReference>
<protein>
    <submittedName>
        <fullName evidence="4">DNA methyltransferase</fullName>
    </submittedName>
</protein>
<accession>A0A1E8PXG3</accession>
<evidence type="ECO:0000313" key="5">
    <source>
        <dbReference type="Proteomes" id="UP000178953"/>
    </source>
</evidence>
<dbReference type="GO" id="GO:0032259">
    <property type="term" value="P:methylation"/>
    <property type="evidence" value="ECO:0007669"/>
    <property type="project" value="UniProtKB-KW"/>
</dbReference>
<gene>
    <name evidence="4" type="ORF">BEL07_28535</name>
</gene>
<comment type="caution">
    <text evidence="4">The sequence shown here is derived from an EMBL/GenBank/DDBJ whole genome shotgun (WGS) entry which is preliminary data.</text>
</comment>
<dbReference type="InterPro" id="IPR012327">
    <property type="entry name" value="MeTrfase_D12"/>
</dbReference>
<keyword evidence="3" id="KW-0949">S-adenosyl-L-methionine</keyword>
<dbReference type="SUPFAM" id="SSF53335">
    <property type="entry name" value="S-adenosyl-L-methionine-dependent methyltransferases"/>
    <property type="match status" value="1"/>
</dbReference>
<dbReference type="PIRSF" id="PIRSF000398">
    <property type="entry name" value="M_m6A_EcoRV"/>
    <property type="match status" value="1"/>
</dbReference>
<keyword evidence="1 4" id="KW-0489">Methyltransferase</keyword>
<dbReference type="GO" id="GO:0006298">
    <property type="term" value="P:mismatch repair"/>
    <property type="evidence" value="ECO:0007669"/>
    <property type="project" value="TreeGrafter"/>
</dbReference>
<evidence type="ECO:0000256" key="2">
    <source>
        <dbReference type="ARBA" id="ARBA00022679"/>
    </source>
</evidence>
<dbReference type="GO" id="GO:0009307">
    <property type="term" value="P:DNA restriction-modification system"/>
    <property type="evidence" value="ECO:0007669"/>
    <property type="project" value="InterPro"/>
</dbReference>
<reference evidence="4 5" key="1">
    <citation type="submission" date="2016-09" db="EMBL/GenBank/DDBJ databases">
        <title>genome sequence of Mycobacterium sp. 739 SCH.</title>
        <authorList>
            <person name="Greninger A.L."/>
            <person name="Qin X."/>
            <person name="Jerome K."/>
            <person name="Vora S."/>
            <person name="Quinn K."/>
        </authorList>
    </citation>
    <scope>NUCLEOTIDE SEQUENCE [LARGE SCALE GENOMIC DNA]</scope>
    <source>
        <strain evidence="4 5">SCH</strain>
    </source>
</reference>
<dbReference type="EMBL" id="MCHX01000136">
    <property type="protein sequence ID" value="OFJ50384.1"/>
    <property type="molecule type" value="Genomic_DNA"/>
</dbReference>